<dbReference type="GO" id="GO:0004674">
    <property type="term" value="F:protein serine/threonine kinase activity"/>
    <property type="evidence" value="ECO:0007669"/>
    <property type="project" value="UniProtKB-EC"/>
</dbReference>
<dbReference type="SUPFAM" id="SSF50998">
    <property type="entry name" value="Quinoprotein alcohol dehydrogenase-like"/>
    <property type="match status" value="2"/>
</dbReference>
<dbReference type="Pfam" id="PF13360">
    <property type="entry name" value="PQQ_2"/>
    <property type="match status" value="2"/>
</dbReference>
<keyword evidence="4" id="KW-0808">Transferase</keyword>
<evidence type="ECO:0000256" key="2">
    <source>
        <dbReference type="SAM" id="SignalP"/>
    </source>
</evidence>
<keyword evidence="2" id="KW-0732">Signal</keyword>
<dbReference type="EC" id="2.7.11.1" evidence="4"/>
<evidence type="ECO:0000313" key="4">
    <source>
        <dbReference type="EMBL" id="QDT14364.1"/>
    </source>
</evidence>
<protein>
    <submittedName>
        <fullName evidence="4">Serine/threonine-protein kinase AfsK</fullName>
        <ecNumber evidence="4">2.7.11.1</ecNumber>
    </submittedName>
</protein>
<feature type="region of interest" description="Disordered" evidence="1">
    <location>
        <begin position="424"/>
        <end position="458"/>
    </location>
</feature>
<sequence precursor="true">MFANSAVRRSLPRRLSNRVPRRLLRLICAALCAATLGGAPAFAQNMLPAPRELQAAGLEIAWWAVAAVPAGRGQVEHLTADENAVYVQTNDNLLTAINLTSGAKKWAIRVGRDGQTAVRVATAPPVEAAPGGKSSPGLVLACVGRTAYGIHQDTGETMWALPLPQAAVAAPTIGDTEDGRRLFVPTVTGSVYSFDMGTIEDYHMEKRLEEFATGTQRWRYETGSPLIGGVVVDGIAAVFANVRGVMYGVDAEKRELLWRFETDGQATAPIVAADGVVYVASSDRNLYAVDITNGLDRWEFVTREPVQTAPAVVQGALYVTPGRGGVARLDRDTGRAIWQADRTTGFLGQAGERAYVSDFADNVVALDLATGRRIGSVRMDRFPVRMQNALTDRVIVSNKTGIVLCLKAAGSGFPVYFANPERRPVEPNFADDAPADQAPAPPADPAAAPAGAPAAVEN</sequence>
<feature type="compositionally biased region" description="Low complexity" evidence="1">
    <location>
        <begin position="445"/>
        <end position="458"/>
    </location>
</feature>
<dbReference type="PANTHER" id="PTHR34512:SF30">
    <property type="entry name" value="OUTER MEMBRANE PROTEIN ASSEMBLY FACTOR BAMB"/>
    <property type="match status" value="1"/>
</dbReference>
<organism evidence="4 5">
    <name type="scientific">Alienimonas californiensis</name>
    <dbReference type="NCBI Taxonomy" id="2527989"/>
    <lineage>
        <taxon>Bacteria</taxon>
        <taxon>Pseudomonadati</taxon>
        <taxon>Planctomycetota</taxon>
        <taxon>Planctomycetia</taxon>
        <taxon>Planctomycetales</taxon>
        <taxon>Planctomycetaceae</taxon>
        <taxon>Alienimonas</taxon>
    </lineage>
</organism>
<accession>A0A517P4S1</accession>
<dbReference type="InterPro" id="IPR015943">
    <property type="entry name" value="WD40/YVTN_repeat-like_dom_sf"/>
</dbReference>
<feature type="signal peptide" evidence="2">
    <location>
        <begin position="1"/>
        <end position="43"/>
    </location>
</feature>
<evidence type="ECO:0000313" key="5">
    <source>
        <dbReference type="Proteomes" id="UP000318741"/>
    </source>
</evidence>
<dbReference type="EMBL" id="CP036265">
    <property type="protein sequence ID" value="QDT14364.1"/>
    <property type="molecule type" value="Genomic_DNA"/>
</dbReference>
<dbReference type="RefSeq" id="WP_165700505.1">
    <property type="nucleotide sequence ID" value="NZ_CP036265.1"/>
</dbReference>
<proteinExistence type="predicted"/>
<dbReference type="Proteomes" id="UP000318741">
    <property type="component" value="Chromosome"/>
</dbReference>
<dbReference type="Gene3D" id="2.130.10.10">
    <property type="entry name" value="YVTN repeat-like/Quinoprotein amine dehydrogenase"/>
    <property type="match status" value="2"/>
</dbReference>
<dbReference type="InterPro" id="IPR002372">
    <property type="entry name" value="PQQ_rpt_dom"/>
</dbReference>
<dbReference type="KEGG" id="acaf:CA12_04370"/>
<feature type="chain" id="PRO_5022170560" evidence="2">
    <location>
        <begin position="44"/>
        <end position="458"/>
    </location>
</feature>
<evidence type="ECO:0000256" key="1">
    <source>
        <dbReference type="SAM" id="MobiDB-lite"/>
    </source>
</evidence>
<reference evidence="4 5" key="1">
    <citation type="submission" date="2019-02" db="EMBL/GenBank/DDBJ databases">
        <title>Deep-cultivation of Planctomycetes and their phenomic and genomic characterization uncovers novel biology.</title>
        <authorList>
            <person name="Wiegand S."/>
            <person name="Jogler M."/>
            <person name="Boedeker C."/>
            <person name="Pinto D."/>
            <person name="Vollmers J."/>
            <person name="Rivas-Marin E."/>
            <person name="Kohn T."/>
            <person name="Peeters S.H."/>
            <person name="Heuer A."/>
            <person name="Rast P."/>
            <person name="Oberbeckmann S."/>
            <person name="Bunk B."/>
            <person name="Jeske O."/>
            <person name="Meyerdierks A."/>
            <person name="Storesund J.E."/>
            <person name="Kallscheuer N."/>
            <person name="Luecker S."/>
            <person name="Lage O.M."/>
            <person name="Pohl T."/>
            <person name="Merkel B.J."/>
            <person name="Hornburger P."/>
            <person name="Mueller R.-W."/>
            <person name="Bruemmer F."/>
            <person name="Labrenz M."/>
            <person name="Spormann A.M."/>
            <person name="Op den Camp H."/>
            <person name="Overmann J."/>
            <person name="Amann R."/>
            <person name="Jetten M.S.M."/>
            <person name="Mascher T."/>
            <person name="Medema M.H."/>
            <person name="Devos D.P."/>
            <person name="Kaster A.-K."/>
            <person name="Ovreas L."/>
            <person name="Rohde M."/>
            <person name="Galperin M.Y."/>
            <person name="Jogler C."/>
        </authorList>
    </citation>
    <scope>NUCLEOTIDE SEQUENCE [LARGE SCALE GENOMIC DNA]</scope>
    <source>
        <strain evidence="4 5">CA12</strain>
    </source>
</reference>
<keyword evidence="4" id="KW-0418">Kinase</keyword>
<dbReference type="InterPro" id="IPR011047">
    <property type="entry name" value="Quinoprotein_ADH-like_sf"/>
</dbReference>
<dbReference type="SMART" id="SM00564">
    <property type="entry name" value="PQQ"/>
    <property type="match status" value="6"/>
</dbReference>
<gene>
    <name evidence="4" type="primary">afsK_1</name>
    <name evidence="4" type="ORF">CA12_04370</name>
</gene>
<dbReference type="AlphaFoldDB" id="A0A517P4S1"/>
<keyword evidence="5" id="KW-1185">Reference proteome</keyword>
<evidence type="ECO:0000259" key="3">
    <source>
        <dbReference type="Pfam" id="PF13360"/>
    </source>
</evidence>
<dbReference type="InterPro" id="IPR018391">
    <property type="entry name" value="PQQ_b-propeller_rpt"/>
</dbReference>
<feature type="domain" description="Pyrrolo-quinoline quinone repeat" evidence="3">
    <location>
        <begin position="73"/>
        <end position="168"/>
    </location>
</feature>
<name>A0A517P4S1_9PLAN</name>
<feature type="domain" description="Pyrrolo-quinoline quinone repeat" evidence="3">
    <location>
        <begin position="212"/>
        <end position="409"/>
    </location>
</feature>
<dbReference type="PANTHER" id="PTHR34512">
    <property type="entry name" value="CELL SURFACE PROTEIN"/>
    <property type="match status" value="1"/>
</dbReference>